<evidence type="ECO:0000256" key="3">
    <source>
        <dbReference type="ARBA" id="ARBA00023125"/>
    </source>
</evidence>
<protein>
    <recommendedName>
        <fullName evidence="7">AP2/ERF domain-containing protein</fullName>
    </recommendedName>
</protein>
<dbReference type="InterPro" id="IPR036955">
    <property type="entry name" value="AP2/ERF_dom_sf"/>
</dbReference>
<dbReference type="Proteomes" id="UP000636709">
    <property type="component" value="Unassembled WGS sequence"/>
</dbReference>
<comment type="caution">
    <text evidence="8">The sequence shown here is derived from an EMBL/GenBank/DDBJ whole genome shotgun (WGS) entry which is preliminary data.</text>
</comment>
<dbReference type="GO" id="GO:0005634">
    <property type="term" value="C:nucleus"/>
    <property type="evidence" value="ECO:0007669"/>
    <property type="project" value="UniProtKB-SubCell"/>
</dbReference>
<dbReference type="FunFam" id="3.30.730.10:FF:000001">
    <property type="entry name" value="Ethylene-responsive transcription factor 2"/>
    <property type="match status" value="1"/>
</dbReference>
<keyword evidence="3" id="KW-0238">DNA-binding</keyword>
<evidence type="ECO:0000256" key="6">
    <source>
        <dbReference type="SAM" id="MobiDB-lite"/>
    </source>
</evidence>
<evidence type="ECO:0000256" key="2">
    <source>
        <dbReference type="ARBA" id="ARBA00023015"/>
    </source>
</evidence>
<dbReference type="CDD" id="cd00018">
    <property type="entry name" value="AP2"/>
    <property type="match status" value="1"/>
</dbReference>
<evidence type="ECO:0000256" key="1">
    <source>
        <dbReference type="ARBA" id="ARBA00004123"/>
    </source>
</evidence>
<organism evidence="8 9">
    <name type="scientific">Digitaria exilis</name>
    <dbReference type="NCBI Taxonomy" id="1010633"/>
    <lineage>
        <taxon>Eukaryota</taxon>
        <taxon>Viridiplantae</taxon>
        <taxon>Streptophyta</taxon>
        <taxon>Embryophyta</taxon>
        <taxon>Tracheophyta</taxon>
        <taxon>Spermatophyta</taxon>
        <taxon>Magnoliopsida</taxon>
        <taxon>Liliopsida</taxon>
        <taxon>Poales</taxon>
        <taxon>Poaceae</taxon>
        <taxon>PACMAD clade</taxon>
        <taxon>Panicoideae</taxon>
        <taxon>Panicodae</taxon>
        <taxon>Paniceae</taxon>
        <taxon>Anthephorinae</taxon>
        <taxon>Digitaria</taxon>
    </lineage>
</organism>
<dbReference type="PRINTS" id="PR00367">
    <property type="entry name" value="ETHRSPELEMNT"/>
</dbReference>
<sequence length="389" mass="41407">MLNFPNKNVIPPSSLLPSPNNSSLYLSPNLSRLLVSSSTSSSLPLPLPLPLPPAPFSTQHRARAMVQAATIHKVVKKQQRKIKQESAAEPTTVRKLVRVFCVDADATDSSGDEEATGARGVRKFVKEIHVEEQSVKVITPAMAPAGRLAAGAGAGGGGKRKSPPEIPAEGVAAAERKYRGVRKRPWGKYAAEIRNPHEGVRVWLGTFDTAEEAAREYDIAARQLRGASATTNFPASPAKSDLAAPPPSAIPAAAAVVYLSSAEDSSDESQLVGSPVSVLPETTSEMPCDTAAQKPTDVAGGEPTTGGKDIAMVCHDELLPHIDLDYYPGVVITPYHGNPALGVMFDVLDEPKLPHLVDDDDDSELAPIWRFSNIRDDDLFPSPIRSPGL</sequence>
<feature type="region of interest" description="Disordered" evidence="6">
    <location>
        <begin position="279"/>
        <end position="304"/>
    </location>
</feature>
<dbReference type="PANTHER" id="PTHR31194">
    <property type="entry name" value="SHN SHINE , DNA BINDING / TRANSCRIPTION FACTOR"/>
    <property type="match status" value="1"/>
</dbReference>
<keyword evidence="4" id="KW-0804">Transcription</keyword>
<dbReference type="SMART" id="SM00380">
    <property type="entry name" value="AP2"/>
    <property type="match status" value="1"/>
</dbReference>
<dbReference type="InterPro" id="IPR050913">
    <property type="entry name" value="AP2/ERF_ERF"/>
</dbReference>
<dbReference type="Gene3D" id="3.30.730.10">
    <property type="entry name" value="AP2/ERF domain"/>
    <property type="match status" value="1"/>
</dbReference>
<dbReference type="AlphaFoldDB" id="A0A835BII4"/>
<keyword evidence="9" id="KW-1185">Reference proteome</keyword>
<evidence type="ECO:0000313" key="8">
    <source>
        <dbReference type="EMBL" id="KAF8698173.1"/>
    </source>
</evidence>
<evidence type="ECO:0000313" key="9">
    <source>
        <dbReference type="Proteomes" id="UP000636709"/>
    </source>
</evidence>
<dbReference type="PROSITE" id="PS51032">
    <property type="entry name" value="AP2_ERF"/>
    <property type="match status" value="1"/>
</dbReference>
<reference evidence="8" key="1">
    <citation type="submission" date="2020-07" db="EMBL/GenBank/DDBJ databases">
        <title>Genome sequence and genetic diversity analysis of an under-domesticated orphan crop, white fonio (Digitaria exilis).</title>
        <authorList>
            <person name="Bennetzen J.L."/>
            <person name="Chen S."/>
            <person name="Ma X."/>
            <person name="Wang X."/>
            <person name="Yssel A.E.J."/>
            <person name="Chaluvadi S.R."/>
            <person name="Johnson M."/>
            <person name="Gangashetty P."/>
            <person name="Hamidou F."/>
            <person name="Sanogo M.D."/>
            <person name="Zwaenepoel A."/>
            <person name="Wallace J."/>
            <person name="Van De Peer Y."/>
            <person name="Van Deynze A."/>
        </authorList>
    </citation>
    <scope>NUCLEOTIDE SEQUENCE</scope>
    <source>
        <tissue evidence="8">Leaves</tissue>
    </source>
</reference>
<name>A0A835BII4_9POAL</name>
<comment type="subcellular location">
    <subcellularLocation>
        <location evidence="1">Nucleus</location>
    </subcellularLocation>
</comment>
<feature type="region of interest" description="Disordered" evidence="6">
    <location>
        <begin position="152"/>
        <end position="171"/>
    </location>
</feature>
<dbReference type="InterPro" id="IPR016177">
    <property type="entry name" value="DNA-bd_dom_sf"/>
</dbReference>
<dbReference type="GO" id="GO:0003677">
    <property type="term" value="F:DNA binding"/>
    <property type="evidence" value="ECO:0007669"/>
    <property type="project" value="UniProtKB-KW"/>
</dbReference>
<dbReference type="EMBL" id="JACEFO010001866">
    <property type="protein sequence ID" value="KAF8698173.1"/>
    <property type="molecule type" value="Genomic_DNA"/>
</dbReference>
<dbReference type="OrthoDB" id="610645at2759"/>
<feature type="domain" description="AP2/ERF" evidence="7">
    <location>
        <begin position="177"/>
        <end position="234"/>
    </location>
</feature>
<keyword evidence="5" id="KW-0539">Nucleus</keyword>
<dbReference type="GO" id="GO:0003700">
    <property type="term" value="F:DNA-binding transcription factor activity"/>
    <property type="evidence" value="ECO:0007669"/>
    <property type="project" value="InterPro"/>
</dbReference>
<accession>A0A835BII4</accession>
<evidence type="ECO:0000256" key="5">
    <source>
        <dbReference type="ARBA" id="ARBA00023242"/>
    </source>
</evidence>
<proteinExistence type="predicted"/>
<dbReference type="PANTHER" id="PTHR31194:SF177">
    <property type="entry name" value="AP2_ERF DOMAIN-CONTAINING PROTEIN"/>
    <property type="match status" value="1"/>
</dbReference>
<gene>
    <name evidence="8" type="ORF">HU200_035690</name>
</gene>
<evidence type="ECO:0000256" key="4">
    <source>
        <dbReference type="ARBA" id="ARBA00023163"/>
    </source>
</evidence>
<dbReference type="InterPro" id="IPR001471">
    <property type="entry name" value="AP2/ERF_dom"/>
</dbReference>
<dbReference type="Pfam" id="PF00847">
    <property type="entry name" value="AP2"/>
    <property type="match status" value="1"/>
</dbReference>
<keyword evidence="2" id="KW-0805">Transcription regulation</keyword>
<evidence type="ECO:0000259" key="7">
    <source>
        <dbReference type="PROSITE" id="PS51032"/>
    </source>
</evidence>
<dbReference type="SUPFAM" id="SSF54171">
    <property type="entry name" value="DNA-binding domain"/>
    <property type="match status" value="1"/>
</dbReference>